<feature type="transmembrane region" description="Helical" evidence="5">
    <location>
        <begin position="107"/>
        <end position="127"/>
    </location>
</feature>
<dbReference type="SMART" id="SM00387">
    <property type="entry name" value="HATPase_c"/>
    <property type="match status" value="1"/>
</dbReference>
<keyword evidence="5" id="KW-0472">Membrane</keyword>
<dbReference type="InterPro" id="IPR036890">
    <property type="entry name" value="HATPase_C_sf"/>
</dbReference>
<dbReference type="RefSeq" id="WP_076488954.1">
    <property type="nucleotide sequence ID" value="NZ_FTMS01000010.1"/>
</dbReference>
<gene>
    <name evidence="7" type="ORF">SAMN05920897_110121</name>
</gene>
<evidence type="ECO:0000256" key="4">
    <source>
        <dbReference type="SAM" id="MobiDB-lite"/>
    </source>
</evidence>
<evidence type="ECO:0000256" key="5">
    <source>
        <dbReference type="SAM" id="Phobius"/>
    </source>
</evidence>
<keyword evidence="2 7" id="KW-0418">Kinase</keyword>
<dbReference type="GO" id="GO:0016020">
    <property type="term" value="C:membrane"/>
    <property type="evidence" value="ECO:0007669"/>
    <property type="project" value="InterPro"/>
</dbReference>
<dbReference type="AlphaFoldDB" id="A0A1N6TN37"/>
<dbReference type="CDD" id="cd16917">
    <property type="entry name" value="HATPase_UhpB-NarQ-NarX-like"/>
    <property type="match status" value="1"/>
</dbReference>
<dbReference type="InterPro" id="IPR005467">
    <property type="entry name" value="His_kinase_dom"/>
</dbReference>
<evidence type="ECO:0000313" key="8">
    <source>
        <dbReference type="Proteomes" id="UP000186400"/>
    </source>
</evidence>
<organism evidence="7 8">
    <name type="scientific">Alkalispirochaeta americana</name>
    <dbReference type="NCBI Taxonomy" id="159291"/>
    <lineage>
        <taxon>Bacteria</taxon>
        <taxon>Pseudomonadati</taxon>
        <taxon>Spirochaetota</taxon>
        <taxon>Spirochaetia</taxon>
        <taxon>Spirochaetales</taxon>
        <taxon>Spirochaetaceae</taxon>
        <taxon>Alkalispirochaeta</taxon>
    </lineage>
</organism>
<keyword evidence="8" id="KW-1185">Reference proteome</keyword>
<feature type="region of interest" description="Disordered" evidence="4">
    <location>
        <begin position="421"/>
        <end position="456"/>
    </location>
</feature>
<feature type="transmembrane region" description="Helical" evidence="5">
    <location>
        <begin position="68"/>
        <end position="87"/>
    </location>
</feature>
<reference evidence="7 8" key="1">
    <citation type="submission" date="2017-01" db="EMBL/GenBank/DDBJ databases">
        <authorList>
            <person name="Mah S.A."/>
            <person name="Swanson W.J."/>
            <person name="Moy G.W."/>
            <person name="Vacquier V.D."/>
        </authorList>
    </citation>
    <scope>NUCLEOTIDE SEQUENCE [LARGE SCALE GENOMIC DNA]</scope>
    <source>
        <strain evidence="7 8">ASpG1</strain>
    </source>
</reference>
<evidence type="ECO:0000313" key="7">
    <source>
        <dbReference type="EMBL" id="SIQ54822.1"/>
    </source>
</evidence>
<feature type="compositionally biased region" description="Low complexity" evidence="4">
    <location>
        <begin position="10"/>
        <end position="19"/>
    </location>
</feature>
<dbReference type="PANTHER" id="PTHR24421">
    <property type="entry name" value="NITRATE/NITRITE SENSOR PROTEIN NARX-RELATED"/>
    <property type="match status" value="1"/>
</dbReference>
<dbReference type="PANTHER" id="PTHR24421:SF59">
    <property type="entry name" value="OXYGEN SENSOR HISTIDINE KINASE NREB"/>
    <property type="match status" value="1"/>
</dbReference>
<dbReference type="EMBL" id="FTMS01000010">
    <property type="protein sequence ID" value="SIQ54822.1"/>
    <property type="molecule type" value="Genomic_DNA"/>
</dbReference>
<keyword evidence="5" id="KW-0812">Transmembrane</keyword>
<dbReference type="SUPFAM" id="SSF55874">
    <property type="entry name" value="ATPase domain of HSP90 chaperone/DNA topoisomerase II/histidine kinase"/>
    <property type="match status" value="1"/>
</dbReference>
<dbReference type="GO" id="GO:0046983">
    <property type="term" value="F:protein dimerization activity"/>
    <property type="evidence" value="ECO:0007669"/>
    <property type="project" value="InterPro"/>
</dbReference>
<dbReference type="InterPro" id="IPR003594">
    <property type="entry name" value="HATPase_dom"/>
</dbReference>
<accession>A0A1N6TN37</accession>
<dbReference type="Proteomes" id="UP000186400">
    <property type="component" value="Unassembled WGS sequence"/>
</dbReference>
<keyword evidence="1" id="KW-0808">Transferase</keyword>
<protein>
    <submittedName>
        <fullName evidence="7">Signal transduction histidine kinase</fullName>
    </submittedName>
</protein>
<dbReference type="InterPro" id="IPR011712">
    <property type="entry name" value="Sig_transdc_His_kin_sub3_dim/P"/>
</dbReference>
<dbReference type="Pfam" id="PF02518">
    <property type="entry name" value="HATPase_c"/>
    <property type="match status" value="1"/>
</dbReference>
<feature type="transmembrane region" description="Helical" evidence="5">
    <location>
        <begin position="139"/>
        <end position="161"/>
    </location>
</feature>
<evidence type="ECO:0000256" key="3">
    <source>
        <dbReference type="ARBA" id="ARBA00023012"/>
    </source>
</evidence>
<keyword evidence="5" id="KW-1133">Transmembrane helix</keyword>
<sequence length="456" mass="51094">MAQQHETEPQQRQSGTRRQGGARREPLGQRTRDYSRLVLLTFFLTSGIFAFLRRLLPLWRRPPFQAEPFPPGAIVAGAGAILFWYILELRQFWGPGYDSDLQGDSRACARFAARVVPFFLVLAVYPVAASGILPTAVTVTIFFAVIAFPLPLSVALSLMALTGHFFWDSLAGTGRGGLQDIIFTIYRVTNAMLIFFIAFFWKQDRLRWQENLLLTEKLREAQARLCRYAEKIADVVVLEERTRLARDIHDSVGHTLTAATVQLNKATAFIDRDRTTARNAIDASRETLREGMRDIRAVLNTLNQEGEALDLFQEIRILVQRIQRADVTVDLCLEGDPRGYNKAVLMAIYRMVQEGLTNAVRHGTPSHLGLTVTLGAEIAQVTLDDDGGGFSPEPILEKNRRGGLKYLQERIELVQGEFSIASSPGKGSTLHARLPREPVQHLGEPPFGEAPFRRDP</sequence>
<proteinExistence type="predicted"/>
<evidence type="ECO:0000256" key="1">
    <source>
        <dbReference type="ARBA" id="ARBA00022679"/>
    </source>
</evidence>
<dbReference type="PROSITE" id="PS50109">
    <property type="entry name" value="HIS_KIN"/>
    <property type="match status" value="1"/>
</dbReference>
<dbReference type="Gene3D" id="3.30.565.10">
    <property type="entry name" value="Histidine kinase-like ATPase, C-terminal domain"/>
    <property type="match status" value="1"/>
</dbReference>
<keyword evidence="3" id="KW-0902">Two-component regulatory system</keyword>
<feature type="region of interest" description="Disordered" evidence="4">
    <location>
        <begin position="1"/>
        <end position="27"/>
    </location>
</feature>
<feature type="transmembrane region" description="Helical" evidence="5">
    <location>
        <begin position="37"/>
        <end position="56"/>
    </location>
</feature>
<dbReference type="STRING" id="159291.SAMN05920897_110121"/>
<evidence type="ECO:0000256" key="2">
    <source>
        <dbReference type="ARBA" id="ARBA00022777"/>
    </source>
</evidence>
<dbReference type="GO" id="GO:0000155">
    <property type="term" value="F:phosphorelay sensor kinase activity"/>
    <property type="evidence" value="ECO:0007669"/>
    <property type="project" value="InterPro"/>
</dbReference>
<dbReference type="Gene3D" id="1.20.5.1930">
    <property type="match status" value="1"/>
</dbReference>
<feature type="domain" description="Histidine kinase" evidence="6">
    <location>
        <begin position="251"/>
        <end position="438"/>
    </location>
</feature>
<evidence type="ECO:0000259" key="6">
    <source>
        <dbReference type="PROSITE" id="PS50109"/>
    </source>
</evidence>
<dbReference type="Pfam" id="PF07730">
    <property type="entry name" value="HisKA_3"/>
    <property type="match status" value="1"/>
</dbReference>
<feature type="transmembrane region" description="Helical" evidence="5">
    <location>
        <begin position="181"/>
        <end position="201"/>
    </location>
</feature>
<dbReference type="InterPro" id="IPR050482">
    <property type="entry name" value="Sensor_HK_TwoCompSys"/>
</dbReference>
<name>A0A1N6TN37_9SPIO</name>
<dbReference type="OrthoDB" id="199946at2"/>